<proteinExistence type="predicted"/>
<reference evidence="1" key="1">
    <citation type="submission" date="2021-06" db="EMBL/GenBank/DDBJ databases">
        <authorList>
            <person name="Kallberg Y."/>
            <person name="Tangrot J."/>
            <person name="Rosling A."/>
        </authorList>
    </citation>
    <scope>NUCLEOTIDE SEQUENCE</scope>
    <source>
        <strain evidence="1">MA461A</strain>
    </source>
</reference>
<comment type="caution">
    <text evidence="1">The sequence shown here is derived from an EMBL/GenBank/DDBJ whole genome shotgun (WGS) entry which is preliminary data.</text>
</comment>
<evidence type="ECO:0000313" key="1">
    <source>
        <dbReference type="EMBL" id="CAG8807986.1"/>
    </source>
</evidence>
<gene>
    <name evidence="1" type="ORF">RPERSI_LOCUS22506</name>
</gene>
<sequence length="182" mass="21000">ISHHLEANIEFALPSNKRVINLLLVVGYHIDNRILHHFKANIEFALLSNEHIINLLLVVKYINKANMFEDDESGIFSVVKNVKDYIFEGDEFGIFFVVKNVEDCVFEGNNLNKSDMSKGGETSISSVIKNIESEDFFRGNDPENNSENSENKPKDNPLKKIYTRQMFTSFEVLEQYLKQYSN</sequence>
<dbReference type="Proteomes" id="UP000789920">
    <property type="component" value="Unassembled WGS sequence"/>
</dbReference>
<name>A0ACA9RSN6_9GLOM</name>
<protein>
    <submittedName>
        <fullName evidence="1">23441_t:CDS:1</fullName>
    </submittedName>
</protein>
<accession>A0ACA9RSN6</accession>
<feature type="non-terminal residue" evidence="1">
    <location>
        <position position="1"/>
    </location>
</feature>
<evidence type="ECO:0000313" key="2">
    <source>
        <dbReference type="Proteomes" id="UP000789920"/>
    </source>
</evidence>
<dbReference type="EMBL" id="CAJVQC010068286">
    <property type="protein sequence ID" value="CAG8807986.1"/>
    <property type="molecule type" value="Genomic_DNA"/>
</dbReference>
<keyword evidence="2" id="KW-1185">Reference proteome</keyword>
<organism evidence="1 2">
    <name type="scientific">Racocetra persica</name>
    <dbReference type="NCBI Taxonomy" id="160502"/>
    <lineage>
        <taxon>Eukaryota</taxon>
        <taxon>Fungi</taxon>
        <taxon>Fungi incertae sedis</taxon>
        <taxon>Mucoromycota</taxon>
        <taxon>Glomeromycotina</taxon>
        <taxon>Glomeromycetes</taxon>
        <taxon>Diversisporales</taxon>
        <taxon>Gigasporaceae</taxon>
        <taxon>Racocetra</taxon>
    </lineage>
</organism>